<feature type="domain" description="HTH lacI-type" evidence="4">
    <location>
        <begin position="4"/>
        <end position="58"/>
    </location>
</feature>
<dbReference type="Gene3D" id="3.40.50.2300">
    <property type="match status" value="2"/>
</dbReference>
<dbReference type="KEGG" id="rga:RGR602_PC00310"/>
<dbReference type="InterPro" id="IPR028082">
    <property type="entry name" value="Peripla_BP_I"/>
</dbReference>
<dbReference type="SUPFAM" id="SSF53822">
    <property type="entry name" value="Periplasmic binding protein-like I"/>
    <property type="match status" value="1"/>
</dbReference>
<geneLocation type="plasmid" evidence="5 6">
    <name>pRgalR602c</name>
</geneLocation>
<dbReference type="PROSITE" id="PS50932">
    <property type="entry name" value="HTH_LACI_2"/>
    <property type="match status" value="1"/>
</dbReference>
<dbReference type="SUPFAM" id="SSF47413">
    <property type="entry name" value="lambda repressor-like DNA-binding domains"/>
    <property type="match status" value="1"/>
</dbReference>
<dbReference type="InterPro" id="IPR010982">
    <property type="entry name" value="Lambda_DNA-bd_dom_sf"/>
</dbReference>
<gene>
    <name evidence="5" type="ORF">RGR602_PC00310</name>
</gene>
<dbReference type="CDD" id="cd01392">
    <property type="entry name" value="HTH_LacI"/>
    <property type="match status" value="1"/>
</dbReference>
<dbReference type="PANTHER" id="PTHR30146">
    <property type="entry name" value="LACI-RELATED TRANSCRIPTIONAL REPRESSOR"/>
    <property type="match status" value="1"/>
</dbReference>
<dbReference type="GO" id="GO:0003700">
    <property type="term" value="F:DNA-binding transcription factor activity"/>
    <property type="evidence" value="ECO:0007669"/>
    <property type="project" value="TreeGrafter"/>
</dbReference>
<evidence type="ECO:0000259" key="4">
    <source>
        <dbReference type="PROSITE" id="PS50932"/>
    </source>
</evidence>
<dbReference type="Proteomes" id="UP000031368">
    <property type="component" value="Plasmid pRgalR602c"/>
</dbReference>
<organism evidence="5 6">
    <name type="scientific">Rhizobium gallicum bv. gallicum R602sp</name>
    <dbReference type="NCBI Taxonomy" id="1041138"/>
    <lineage>
        <taxon>Bacteria</taxon>
        <taxon>Pseudomonadati</taxon>
        <taxon>Pseudomonadota</taxon>
        <taxon>Alphaproteobacteria</taxon>
        <taxon>Hyphomicrobiales</taxon>
        <taxon>Rhizobiaceae</taxon>
        <taxon>Rhizobium/Agrobacterium group</taxon>
        <taxon>Rhizobium</taxon>
    </lineage>
</organism>
<dbReference type="Pfam" id="PF13377">
    <property type="entry name" value="Peripla_BP_3"/>
    <property type="match status" value="1"/>
</dbReference>
<keyword evidence="1" id="KW-0805">Transcription regulation</keyword>
<reference evidence="5 6" key="1">
    <citation type="submission" date="2013-11" db="EMBL/GenBank/DDBJ databases">
        <title>Complete genome sequence of Rhizobium gallicum bv. gallicum R602.</title>
        <authorList>
            <person name="Bustos P."/>
            <person name="Santamaria R.I."/>
            <person name="Lozano L."/>
            <person name="Acosta J.L."/>
            <person name="Ormeno-Orrillo E."/>
            <person name="Rogel M.A."/>
            <person name="Romero D."/>
            <person name="Cevallos M.A."/>
            <person name="Martinez-Romero E."/>
            <person name="Gonzalez V."/>
        </authorList>
    </citation>
    <scope>NUCLEOTIDE SEQUENCE [LARGE SCALE GENOMIC DNA]</scope>
    <source>
        <strain evidence="5 6">R602</strain>
        <plasmid evidence="5 6">pRgalR602c</plasmid>
    </source>
</reference>
<keyword evidence="2" id="KW-0238">DNA-binding</keyword>
<dbReference type="CDD" id="cd06278">
    <property type="entry name" value="PBP1_LacI-like"/>
    <property type="match status" value="1"/>
</dbReference>
<dbReference type="PANTHER" id="PTHR30146:SF138">
    <property type="entry name" value="TRANSCRIPTIONAL REGULATORY PROTEIN"/>
    <property type="match status" value="1"/>
</dbReference>
<dbReference type="HOGENOM" id="CLU_037628_6_1_5"/>
<evidence type="ECO:0000313" key="6">
    <source>
        <dbReference type="Proteomes" id="UP000031368"/>
    </source>
</evidence>
<keyword evidence="5" id="KW-0614">Plasmid</keyword>
<protein>
    <submittedName>
        <fullName evidence="5">LacI family transcriptional regulator protein</fullName>
    </submittedName>
</protein>
<dbReference type="InterPro" id="IPR046335">
    <property type="entry name" value="LacI/GalR-like_sensor"/>
</dbReference>
<dbReference type="RefSeq" id="WP_040114732.1">
    <property type="nucleotide sequence ID" value="NZ_CP006880.1"/>
</dbReference>
<sequence>MKRATAQNVALEAGVSKWTVIRAFTPGASITEASKAKVLEAAARLNYRPNLLARSLATNSTHQVAVLIDDFENPHKLPFLEKLTASLQAEGLVTMLININQHYSHVHAILNADQRQVDAIVLFGTAFRDEMLTDHMLGRGGPPMFVLARDSQIEGVPAISCDAVVAIAEIGRYLLERGYRRPGFMAGARTLSTALGRRRNFKEFWRTTLGVDLVELSAERYSAEAGAQAARDYLSKVTREDRVDVLMCENDALAFGAMDVARSEFGLRVPNDLAIVGFDNAAPAASPAYSLTTYEQPTDQMVKAAIDMILERAPRETINLQGKLVARDSA</sequence>
<dbReference type="InterPro" id="IPR000843">
    <property type="entry name" value="HTH_LacI"/>
</dbReference>
<name>A0A0B4XCP8_9HYPH</name>
<dbReference type="GO" id="GO:0000976">
    <property type="term" value="F:transcription cis-regulatory region binding"/>
    <property type="evidence" value="ECO:0007669"/>
    <property type="project" value="TreeGrafter"/>
</dbReference>
<accession>A0A0B4XCP8</accession>
<evidence type="ECO:0000256" key="3">
    <source>
        <dbReference type="ARBA" id="ARBA00023163"/>
    </source>
</evidence>
<evidence type="ECO:0000256" key="2">
    <source>
        <dbReference type="ARBA" id="ARBA00023125"/>
    </source>
</evidence>
<dbReference type="AlphaFoldDB" id="A0A0B4XCP8"/>
<keyword evidence="6" id="KW-1185">Reference proteome</keyword>
<evidence type="ECO:0000313" key="5">
    <source>
        <dbReference type="EMBL" id="AJD44353.1"/>
    </source>
</evidence>
<dbReference type="Pfam" id="PF00356">
    <property type="entry name" value="LacI"/>
    <property type="match status" value="1"/>
</dbReference>
<dbReference type="Gene3D" id="1.10.260.40">
    <property type="entry name" value="lambda repressor-like DNA-binding domains"/>
    <property type="match status" value="1"/>
</dbReference>
<evidence type="ECO:0000256" key="1">
    <source>
        <dbReference type="ARBA" id="ARBA00023015"/>
    </source>
</evidence>
<dbReference type="EMBL" id="CP006880">
    <property type="protein sequence ID" value="AJD44353.1"/>
    <property type="molecule type" value="Genomic_DNA"/>
</dbReference>
<dbReference type="SMART" id="SM00354">
    <property type="entry name" value="HTH_LACI"/>
    <property type="match status" value="1"/>
</dbReference>
<proteinExistence type="predicted"/>
<keyword evidence="3" id="KW-0804">Transcription</keyword>